<organism evidence="1">
    <name type="scientific">Rhizophora mucronata</name>
    <name type="common">Asiatic mangrove</name>
    <dbReference type="NCBI Taxonomy" id="61149"/>
    <lineage>
        <taxon>Eukaryota</taxon>
        <taxon>Viridiplantae</taxon>
        <taxon>Streptophyta</taxon>
        <taxon>Embryophyta</taxon>
        <taxon>Tracheophyta</taxon>
        <taxon>Spermatophyta</taxon>
        <taxon>Magnoliopsida</taxon>
        <taxon>eudicotyledons</taxon>
        <taxon>Gunneridae</taxon>
        <taxon>Pentapetalae</taxon>
        <taxon>rosids</taxon>
        <taxon>fabids</taxon>
        <taxon>Malpighiales</taxon>
        <taxon>Rhizophoraceae</taxon>
        <taxon>Rhizophora</taxon>
    </lineage>
</organism>
<proteinExistence type="predicted"/>
<evidence type="ECO:0000313" key="1">
    <source>
        <dbReference type="EMBL" id="MBX59534.1"/>
    </source>
</evidence>
<dbReference type="AlphaFoldDB" id="A0A2P2PXP8"/>
<accession>A0A2P2PXP8</accession>
<reference evidence="1" key="1">
    <citation type="submission" date="2018-02" db="EMBL/GenBank/DDBJ databases">
        <title>Rhizophora mucronata_Transcriptome.</title>
        <authorList>
            <person name="Meera S.P."/>
            <person name="Sreeshan A."/>
            <person name="Augustine A."/>
        </authorList>
    </citation>
    <scope>NUCLEOTIDE SEQUENCE</scope>
    <source>
        <tissue evidence="1">Leaf</tissue>
    </source>
</reference>
<protein>
    <submittedName>
        <fullName evidence="1">Uncharacterized protein</fullName>
    </submittedName>
</protein>
<sequence length="32" mass="3769">MYTGCRLTLFFTTQTCDQVPYHYTMACPSFEL</sequence>
<name>A0A2P2PXP8_RHIMU</name>
<dbReference type="EMBL" id="GGEC01079050">
    <property type="protein sequence ID" value="MBX59534.1"/>
    <property type="molecule type" value="Transcribed_RNA"/>
</dbReference>